<sequence>MKRDLKQATNKFEMTSSTNPAQEKASQVTDKTVFPPPANSSKSINLTMAYYANGDEQFQELQEIPVEQQTEERLVEALGYHVQDSVNWALIQALKPFTKPLTNFGRRKFLAKAASSLGRILGILKGFQAPLSNAPEVLPLKKYWREWQPWCCVITNTGLPHPKRHLFPRPRQAFMNPLHPNQSLRTRKRIPFRVRNCEKHNIPQRTQMLRLELLTRHREFFRRIPQVQFKFPTRNQPTDFLQAEAYRLLVDGAQACHIKRQRPPKFH</sequence>
<protein>
    <submittedName>
        <fullName evidence="2">Uncharacterized protein</fullName>
    </submittedName>
</protein>
<accession>A0AAV7QBS6</accession>
<dbReference type="AlphaFoldDB" id="A0AAV7QBS6"/>
<name>A0AAV7QBS6_PLEWA</name>
<dbReference type="EMBL" id="JANPWB010000010">
    <property type="protein sequence ID" value="KAJ1137047.1"/>
    <property type="molecule type" value="Genomic_DNA"/>
</dbReference>
<feature type="region of interest" description="Disordered" evidence="1">
    <location>
        <begin position="1"/>
        <end position="39"/>
    </location>
</feature>
<evidence type="ECO:0000313" key="3">
    <source>
        <dbReference type="Proteomes" id="UP001066276"/>
    </source>
</evidence>
<keyword evidence="3" id="KW-1185">Reference proteome</keyword>
<feature type="compositionally biased region" description="Polar residues" evidence="1">
    <location>
        <begin position="7"/>
        <end position="30"/>
    </location>
</feature>
<comment type="caution">
    <text evidence="2">The sequence shown here is derived from an EMBL/GenBank/DDBJ whole genome shotgun (WGS) entry which is preliminary data.</text>
</comment>
<dbReference type="Proteomes" id="UP001066276">
    <property type="component" value="Chromosome 6"/>
</dbReference>
<organism evidence="2 3">
    <name type="scientific">Pleurodeles waltl</name>
    <name type="common">Iberian ribbed newt</name>
    <dbReference type="NCBI Taxonomy" id="8319"/>
    <lineage>
        <taxon>Eukaryota</taxon>
        <taxon>Metazoa</taxon>
        <taxon>Chordata</taxon>
        <taxon>Craniata</taxon>
        <taxon>Vertebrata</taxon>
        <taxon>Euteleostomi</taxon>
        <taxon>Amphibia</taxon>
        <taxon>Batrachia</taxon>
        <taxon>Caudata</taxon>
        <taxon>Salamandroidea</taxon>
        <taxon>Salamandridae</taxon>
        <taxon>Pleurodelinae</taxon>
        <taxon>Pleurodeles</taxon>
    </lineage>
</organism>
<proteinExistence type="predicted"/>
<evidence type="ECO:0000313" key="2">
    <source>
        <dbReference type="EMBL" id="KAJ1137047.1"/>
    </source>
</evidence>
<gene>
    <name evidence="2" type="ORF">NDU88_003460</name>
</gene>
<evidence type="ECO:0000256" key="1">
    <source>
        <dbReference type="SAM" id="MobiDB-lite"/>
    </source>
</evidence>
<reference evidence="2" key="1">
    <citation type="journal article" date="2022" name="bioRxiv">
        <title>Sequencing and chromosome-scale assembly of the giantPleurodeles waltlgenome.</title>
        <authorList>
            <person name="Brown T."/>
            <person name="Elewa A."/>
            <person name="Iarovenko S."/>
            <person name="Subramanian E."/>
            <person name="Araus A.J."/>
            <person name="Petzold A."/>
            <person name="Susuki M."/>
            <person name="Suzuki K.-i.T."/>
            <person name="Hayashi T."/>
            <person name="Toyoda A."/>
            <person name="Oliveira C."/>
            <person name="Osipova E."/>
            <person name="Leigh N.D."/>
            <person name="Simon A."/>
            <person name="Yun M.H."/>
        </authorList>
    </citation>
    <scope>NUCLEOTIDE SEQUENCE</scope>
    <source>
        <strain evidence="2">20211129_DDA</strain>
        <tissue evidence="2">Liver</tissue>
    </source>
</reference>